<evidence type="ECO:0000256" key="2">
    <source>
        <dbReference type="ARBA" id="ARBA00010499"/>
    </source>
</evidence>
<accession>X0WCM1</accession>
<evidence type="ECO:0000259" key="7">
    <source>
        <dbReference type="Pfam" id="PF00793"/>
    </source>
</evidence>
<comment type="caution">
    <text evidence="8">The sequence shown here is derived from an EMBL/GenBank/DDBJ whole genome shotgun (WGS) entry which is preliminary data.</text>
</comment>
<feature type="non-terminal residue" evidence="8">
    <location>
        <position position="1"/>
    </location>
</feature>
<dbReference type="PANTHER" id="PTHR21057">
    <property type="entry name" value="PHOSPHO-2-DEHYDRO-3-DEOXYHEPTONATE ALDOLASE"/>
    <property type="match status" value="1"/>
</dbReference>
<proteinExistence type="inferred from homology"/>
<dbReference type="GO" id="GO:0008676">
    <property type="term" value="F:3-deoxy-8-phosphooctulonate synthase activity"/>
    <property type="evidence" value="ECO:0007669"/>
    <property type="project" value="UniProtKB-EC"/>
</dbReference>
<dbReference type="InterPro" id="IPR013785">
    <property type="entry name" value="Aldolase_TIM"/>
</dbReference>
<protein>
    <recommendedName>
        <fullName evidence="3">3-deoxy-8-phosphooctulonate synthase</fullName>
        <ecNumber evidence="3">2.5.1.55</ecNumber>
    </recommendedName>
</protein>
<organism evidence="8">
    <name type="scientific">marine sediment metagenome</name>
    <dbReference type="NCBI Taxonomy" id="412755"/>
    <lineage>
        <taxon>unclassified sequences</taxon>
        <taxon>metagenomes</taxon>
        <taxon>ecological metagenomes</taxon>
    </lineage>
</organism>
<dbReference type="GO" id="GO:0005737">
    <property type="term" value="C:cytoplasm"/>
    <property type="evidence" value="ECO:0007669"/>
    <property type="project" value="UniProtKB-SubCell"/>
</dbReference>
<evidence type="ECO:0000256" key="1">
    <source>
        <dbReference type="ARBA" id="ARBA00004496"/>
    </source>
</evidence>
<dbReference type="Gene3D" id="3.20.20.70">
    <property type="entry name" value="Aldolase class I"/>
    <property type="match status" value="1"/>
</dbReference>
<dbReference type="InterPro" id="IPR006218">
    <property type="entry name" value="DAHP1/KDSA"/>
</dbReference>
<keyword evidence="4" id="KW-0963">Cytoplasm</keyword>
<evidence type="ECO:0000256" key="3">
    <source>
        <dbReference type="ARBA" id="ARBA00012693"/>
    </source>
</evidence>
<comment type="catalytic activity">
    <reaction evidence="6">
        <text>D-arabinose 5-phosphate + phosphoenolpyruvate + H2O = 3-deoxy-alpha-D-manno-2-octulosonate-8-phosphate + phosphate</text>
        <dbReference type="Rhea" id="RHEA:14053"/>
        <dbReference type="ChEBI" id="CHEBI:15377"/>
        <dbReference type="ChEBI" id="CHEBI:43474"/>
        <dbReference type="ChEBI" id="CHEBI:57693"/>
        <dbReference type="ChEBI" id="CHEBI:58702"/>
        <dbReference type="ChEBI" id="CHEBI:85985"/>
        <dbReference type="EC" id="2.5.1.55"/>
    </reaction>
</comment>
<dbReference type="Pfam" id="PF00793">
    <property type="entry name" value="DAHP_synth_1"/>
    <property type="match status" value="1"/>
</dbReference>
<dbReference type="SUPFAM" id="SSF51569">
    <property type="entry name" value="Aldolase"/>
    <property type="match status" value="1"/>
</dbReference>
<dbReference type="InterPro" id="IPR006269">
    <property type="entry name" value="KDO8P_synthase"/>
</dbReference>
<feature type="domain" description="DAHP synthetase I/KDSA" evidence="7">
    <location>
        <begin position="1"/>
        <end position="101"/>
    </location>
</feature>
<dbReference type="AlphaFoldDB" id="X0WCM1"/>
<evidence type="ECO:0000313" key="8">
    <source>
        <dbReference type="EMBL" id="GAG22328.1"/>
    </source>
</evidence>
<keyword evidence="5" id="KW-0808">Transferase</keyword>
<evidence type="ECO:0000256" key="6">
    <source>
        <dbReference type="ARBA" id="ARBA00049112"/>
    </source>
</evidence>
<comment type="similarity">
    <text evidence="2">Belongs to the KdsA family.</text>
</comment>
<reference evidence="8" key="1">
    <citation type="journal article" date="2014" name="Front. Microbiol.">
        <title>High frequency of phylogenetically diverse reductive dehalogenase-homologous genes in deep subseafloor sedimentary metagenomes.</title>
        <authorList>
            <person name="Kawai M."/>
            <person name="Futagami T."/>
            <person name="Toyoda A."/>
            <person name="Takaki Y."/>
            <person name="Nishi S."/>
            <person name="Hori S."/>
            <person name="Arai W."/>
            <person name="Tsubouchi T."/>
            <person name="Morono Y."/>
            <person name="Uchiyama I."/>
            <person name="Ito T."/>
            <person name="Fujiyama A."/>
            <person name="Inagaki F."/>
            <person name="Takami H."/>
        </authorList>
    </citation>
    <scope>NUCLEOTIDE SEQUENCE</scope>
    <source>
        <strain evidence="8">Expedition CK06-06</strain>
    </source>
</reference>
<dbReference type="EC" id="2.5.1.55" evidence="3"/>
<gene>
    <name evidence="8" type="ORF">S01H1_60655</name>
</gene>
<evidence type="ECO:0000256" key="5">
    <source>
        <dbReference type="ARBA" id="ARBA00022679"/>
    </source>
</evidence>
<evidence type="ECO:0000256" key="4">
    <source>
        <dbReference type="ARBA" id="ARBA00022490"/>
    </source>
</evidence>
<name>X0WCM1_9ZZZZ</name>
<comment type="subcellular location">
    <subcellularLocation>
        <location evidence="1">Cytoplasm</location>
    </subcellularLocation>
</comment>
<dbReference type="EMBL" id="BARS01039735">
    <property type="protein sequence ID" value="GAG22328.1"/>
    <property type="molecule type" value="Genomic_DNA"/>
</dbReference>
<sequence length="108" mass="11715">TERGTSFGYNNLVFDIRSIPIMKKWGFPVVIDASHSVQKPGGEGSFSGGEAEFIPYVAKAGISVGADGVFLEVHDNPSQALSDKLNSLNLIELRNLLTALLRLKKQNI</sequence>